<evidence type="ECO:0000313" key="3">
    <source>
        <dbReference type="Proteomes" id="UP000801428"/>
    </source>
</evidence>
<feature type="region of interest" description="Disordered" evidence="1">
    <location>
        <begin position="213"/>
        <end position="266"/>
    </location>
</feature>
<proteinExistence type="predicted"/>
<dbReference type="AlphaFoldDB" id="A0A9P4T8C9"/>
<evidence type="ECO:0000256" key="1">
    <source>
        <dbReference type="SAM" id="MobiDB-lite"/>
    </source>
</evidence>
<organism evidence="2 3">
    <name type="scientific">Curvularia kusanoi</name>
    <name type="common">Cochliobolus kusanoi</name>
    <dbReference type="NCBI Taxonomy" id="90978"/>
    <lineage>
        <taxon>Eukaryota</taxon>
        <taxon>Fungi</taxon>
        <taxon>Dikarya</taxon>
        <taxon>Ascomycota</taxon>
        <taxon>Pezizomycotina</taxon>
        <taxon>Dothideomycetes</taxon>
        <taxon>Pleosporomycetidae</taxon>
        <taxon>Pleosporales</taxon>
        <taxon>Pleosporineae</taxon>
        <taxon>Pleosporaceae</taxon>
        <taxon>Curvularia</taxon>
    </lineage>
</organism>
<accession>A0A9P4T8C9</accession>
<keyword evidence="3" id="KW-1185">Reference proteome</keyword>
<evidence type="ECO:0000313" key="2">
    <source>
        <dbReference type="EMBL" id="KAF2998284.1"/>
    </source>
</evidence>
<name>A0A9P4T8C9_CURKU</name>
<dbReference type="Proteomes" id="UP000801428">
    <property type="component" value="Unassembled WGS sequence"/>
</dbReference>
<protein>
    <submittedName>
        <fullName evidence="2">Uncharacterized protein</fullName>
    </submittedName>
</protein>
<dbReference type="OrthoDB" id="3735253at2759"/>
<comment type="caution">
    <text evidence="2">The sequence shown here is derived from an EMBL/GenBank/DDBJ whole genome shotgun (WGS) entry which is preliminary data.</text>
</comment>
<dbReference type="EMBL" id="SWKU01000020">
    <property type="protein sequence ID" value="KAF2998284.1"/>
    <property type="molecule type" value="Genomic_DNA"/>
</dbReference>
<sequence>MTALPATQAEATPLTKPHDWGICLVTAALKCTTDGKLGSTYLTADEAKHGILNALNYLEAHDEYEWPEFTGYVFSFDQVMRLRRVLVGNVCMALGRAGHIKFGVPGTPDSSDGARRDRALNGSPQNLLLNKREAEVDEDALSEYSDAFHEDYLYGVLRDLAQRAEVDIQSHVKKSCTVLELVNILHDGLVKHWDGPFQDEPELSETLKEMAEVWDQHKKSKPPQSSQRERVSTPRTSPDVPLTSPAVATKQVPKGTSVPATNRTLG</sequence>
<reference evidence="2" key="1">
    <citation type="submission" date="2019-04" db="EMBL/GenBank/DDBJ databases">
        <title>Sequencing of skin fungus with MAO and IRED activity.</title>
        <authorList>
            <person name="Marsaioli A.J."/>
            <person name="Bonatto J.M.C."/>
            <person name="Reis Junior O."/>
        </authorList>
    </citation>
    <scope>NUCLEOTIDE SEQUENCE</scope>
    <source>
        <strain evidence="2">30M1</strain>
    </source>
</reference>
<gene>
    <name evidence="2" type="ORF">E8E13_007045</name>
</gene>